<gene>
    <name evidence="2" type="ORF">Q4494_02220</name>
</gene>
<dbReference type="EMBL" id="JAUOPJ010000001">
    <property type="protein sequence ID" value="MDO6455878.1"/>
    <property type="molecule type" value="Genomic_DNA"/>
</dbReference>
<organism evidence="2 3">
    <name type="scientific">Celeribacter halophilus</name>
    <dbReference type="NCBI Taxonomy" id="576117"/>
    <lineage>
        <taxon>Bacteria</taxon>
        <taxon>Pseudomonadati</taxon>
        <taxon>Pseudomonadota</taxon>
        <taxon>Alphaproteobacteria</taxon>
        <taxon>Rhodobacterales</taxon>
        <taxon>Roseobacteraceae</taxon>
        <taxon>Celeribacter</taxon>
    </lineage>
</organism>
<protein>
    <submittedName>
        <fullName evidence="2">DUF3592 domain-containing protein</fullName>
    </submittedName>
</protein>
<keyword evidence="1" id="KW-0812">Transmembrane</keyword>
<keyword evidence="1" id="KW-0472">Membrane</keyword>
<evidence type="ECO:0000313" key="3">
    <source>
        <dbReference type="Proteomes" id="UP001169823"/>
    </source>
</evidence>
<feature type="transmembrane region" description="Helical" evidence="1">
    <location>
        <begin position="123"/>
        <end position="144"/>
    </location>
</feature>
<name>A0AAW7XNQ3_9RHOB</name>
<reference evidence="2" key="1">
    <citation type="submission" date="2023-07" db="EMBL/GenBank/DDBJ databases">
        <title>Genome content predicts the carbon catabolic preferences of heterotrophic bacteria.</title>
        <authorList>
            <person name="Gralka M."/>
        </authorList>
    </citation>
    <scope>NUCLEOTIDE SEQUENCE</scope>
    <source>
        <strain evidence="2">I2M02</strain>
    </source>
</reference>
<evidence type="ECO:0000313" key="2">
    <source>
        <dbReference type="EMBL" id="MDO6455878.1"/>
    </source>
</evidence>
<proteinExistence type="predicted"/>
<sequence>MDDTLNTLLKLLMAAGGFAFLCGGILMARDSFLIQCRRGQARGRVERTRFIRKRGSDSDREAYITVAFDTPEQTQITFEQAAPAGFPPVHTATSVKALEGREVVVYYDRKTPERAPITPMRSFYSGIAFAGIGVFIFLAVILNWQQFSIGF</sequence>
<dbReference type="AlphaFoldDB" id="A0AAW7XNQ3"/>
<dbReference type="RefSeq" id="WP_303479447.1">
    <property type="nucleotide sequence ID" value="NZ_JAUOPJ010000001.1"/>
</dbReference>
<evidence type="ECO:0000256" key="1">
    <source>
        <dbReference type="SAM" id="Phobius"/>
    </source>
</evidence>
<dbReference type="Proteomes" id="UP001169823">
    <property type="component" value="Unassembled WGS sequence"/>
</dbReference>
<feature type="transmembrane region" description="Helical" evidence="1">
    <location>
        <begin position="12"/>
        <end position="28"/>
    </location>
</feature>
<comment type="caution">
    <text evidence="2">The sequence shown here is derived from an EMBL/GenBank/DDBJ whole genome shotgun (WGS) entry which is preliminary data.</text>
</comment>
<keyword evidence="1" id="KW-1133">Transmembrane helix</keyword>
<accession>A0AAW7XNQ3</accession>